<dbReference type="Proteomes" id="UP000623967">
    <property type="component" value="Unassembled WGS sequence"/>
</dbReference>
<name>A0ABS1TK55_9BACI</name>
<protein>
    <submittedName>
        <fullName evidence="7">ABC transporter permease</fullName>
    </submittedName>
</protein>
<dbReference type="PANTHER" id="PTHR43471">
    <property type="entry name" value="ABC TRANSPORTER PERMEASE"/>
    <property type="match status" value="1"/>
</dbReference>
<reference evidence="7 8" key="1">
    <citation type="submission" date="2021-01" db="EMBL/GenBank/DDBJ databases">
        <title>Genome public.</title>
        <authorList>
            <person name="Liu C."/>
            <person name="Sun Q."/>
        </authorList>
    </citation>
    <scope>NUCLEOTIDE SEQUENCE [LARGE SCALE GENOMIC DNA]</scope>
    <source>
        <strain evidence="7 8">YIM B02564</strain>
    </source>
</reference>
<gene>
    <name evidence="7" type="ORF">JK635_05450</name>
</gene>
<keyword evidence="3 5" id="KW-1133">Transmembrane helix</keyword>
<evidence type="ECO:0000256" key="3">
    <source>
        <dbReference type="ARBA" id="ARBA00022989"/>
    </source>
</evidence>
<dbReference type="RefSeq" id="WP_202652961.1">
    <property type="nucleotide sequence ID" value="NZ_JAESWB010000045.1"/>
</dbReference>
<organism evidence="7 8">
    <name type="scientific">Neobacillus paridis</name>
    <dbReference type="NCBI Taxonomy" id="2803862"/>
    <lineage>
        <taxon>Bacteria</taxon>
        <taxon>Bacillati</taxon>
        <taxon>Bacillota</taxon>
        <taxon>Bacilli</taxon>
        <taxon>Bacillales</taxon>
        <taxon>Bacillaceae</taxon>
        <taxon>Neobacillus</taxon>
    </lineage>
</organism>
<dbReference type="Gene3D" id="3.40.1710.10">
    <property type="entry name" value="abc type-2 transporter like domain"/>
    <property type="match status" value="1"/>
</dbReference>
<evidence type="ECO:0000256" key="4">
    <source>
        <dbReference type="ARBA" id="ARBA00023136"/>
    </source>
</evidence>
<dbReference type="InterPro" id="IPR013525">
    <property type="entry name" value="ABC2_TM"/>
</dbReference>
<comment type="caution">
    <text evidence="7">The sequence shown here is derived from an EMBL/GenBank/DDBJ whole genome shotgun (WGS) entry which is preliminary data.</text>
</comment>
<evidence type="ECO:0000313" key="7">
    <source>
        <dbReference type="EMBL" id="MBL4951684.1"/>
    </source>
</evidence>
<keyword evidence="2 5" id="KW-0812">Transmembrane</keyword>
<evidence type="ECO:0000256" key="2">
    <source>
        <dbReference type="ARBA" id="ARBA00022692"/>
    </source>
</evidence>
<sequence>MLLKIYLKELKDCFRDRRTLLLTVFLPVIMMTGLTFFYEKMISDGEGENYKLAVNESFDQQVANAFNGVKNIELVRDADPEKVLQEGDVQAALILDANFSSKIENGEKATVTIIGDSFSQKSSNLNSIVRNILAIYEKKIISERLQANGMKPAVMEPFTIEEKEVSNQNPNASLLAMLIPMILAIAIGVGAGPAASDLFAGEKEKKTMEALLMTPVKRSTLLLSKWLTIATVGSITGIITLVVVAFEINLLTENLKKAISLGDKAVLIVIIAVLVSIVYAMFTASLLMVTSILGKTIKESQSYSTPVMMLAVFPAMILAGIGVNELSFQHFAIPIMNLFSLLKELVFGIVNYDHIVVTIASNLISMIVFFIVGRILFLKDKWVMN</sequence>
<keyword evidence="8" id="KW-1185">Reference proteome</keyword>
<evidence type="ECO:0000313" key="8">
    <source>
        <dbReference type="Proteomes" id="UP000623967"/>
    </source>
</evidence>
<evidence type="ECO:0000256" key="5">
    <source>
        <dbReference type="SAM" id="Phobius"/>
    </source>
</evidence>
<dbReference type="Pfam" id="PF12698">
    <property type="entry name" value="ABC2_membrane_3"/>
    <property type="match status" value="1"/>
</dbReference>
<comment type="subcellular location">
    <subcellularLocation>
        <location evidence="1">Membrane</location>
        <topology evidence="1">Multi-pass membrane protein</topology>
    </subcellularLocation>
</comment>
<feature type="transmembrane region" description="Helical" evidence="5">
    <location>
        <begin position="310"/>
        <end position="335"/>
    </location>
</feature>
<keyword evidence="4 5" id="KW-0472">Membrane</keyword>
<evidence type="ECO:0000259" key="6">
    <source>
        <dbReference type="Pfam" id="PF12698"/>
    </source>
</evidence>
<accession>A0ABS1TK55</accession>
<dbReference type="EMBL" id="JAESWB010000045">
    <property type="protein sequence ID" value="MBL4951684.1"/>
    <property type="molecule type" value="Genomic_DNA"/>
</dbReference>
<feature type="transmembrane region" description="Helical" evidence="5">
    <location>
        <begin position="221"/>
        <end position="246"/>
    </location>
</feature>
<feature type="transmembrane region" description="Helical" evidence="5">
    <location>
        <begin position="20"/>
        <end position="38"/>
    </location>
</feature>
<proteinExistence type="predicted"/>
<feature type="transmembrane region" description="Helical" evidence="5">
    <location>
        <begin position="266"/>
        <end position="289"/>
    </location>
</feature>
<dbReference type="PANTHER" id="PTHR43471:SF3">
    <property type="entry name" value="ABC TRANSPORTER PERMEASE PROTEIN NATB"/>
    <property type="match status" value="1"/>
</dbReference>
<feature type="transmembrane region" description="Helical" evidence="5">
    <location>
        <begin position="355"/>
        <end position="377"/>
    </location>
</feature>
<feature type="transmembrane region" description="Helical" evidence="5">
    <location>
        <begin position="174"/>
        <end position="200"/>
    </location>
</feature>
<evidence type="ECO:0000256" key="1">
    <source>
        <dbReference type="ARBA" id="ARBA00004141"/>
    </source>
</evidence>
<feature type="domain" description="ABC-2 type transporter transmembrane" evidence="6">
    <location>
        <begin position="17"/>
        <end position="378"/>
    </location>
</feature>